<keyword evidence="2" id="KW-1133">Transmembrane helix</keyword>
<reference evidence="4 5" key="1">
    <citation type="submission" date="2018-09" db="EMBL/GenBank/DDBJ databases">
        <title>A high-quality reference genome of wild soybean provides a powerful tool to mine soybean genomes.</title>
        <authorList>
            <person name="Xie M."/>
            <person name="Chung C.Y.L."/>
            <person name="Li M.-W."/>
            <person name="Wong F.-L."/>
            <person name="Chan T.-F."/>
            <person name="Lam H.-M."/>
        </authorList>
    </citation>
    <scope>NUCLEOTIDE SEQUENCE [LARGE SCALE GENOMIC DNA]</scope>
    <source>
        <strain evidence="5">cv. W05</strain>
        <tissue evidence="4">Hypocotyl of etiolated seedlings</tissue>
    </source>
</reference>
<dbReference type="AlphaFoldDB" id="A0A445FDK1"/>
<accession>A0A445FDK1</accession>
<keyword evidence="5" id="KW-1185">Reference proteome</keyword>
<name>A0A445FDK1_GLYSO</name>
<evidence type="ECO:0000256" key="1">
    <source>
        <dbReference type="ARBA" id="ARBA00022598"/>
    </source>
</evidence>
<feature type="transmembrane region" description="Helical" evidence="2">
    <location>
        <begin position="181"/>
        <end position="204"/>
    </location>
</feature>
<dbReference type="SUPFAM" id="SSF56801">
    <property type="entry name" value="Acetyl-CoA synthetase-like"/>
    <property type="match status" value="1"/>
</dbReference>
<keyword evidence="2" id="KW-0472">Membrane</keyword>
<feature type="domain" description="AMP-dependent synthetase/ligase" evidence="3">
    <location>
        <begin position="143"/>
        <end position="359"/>
    </location>
</feature>
<dbReference type="Pfam" id="PF00501">
    <property type="entry name" value="AMP-binding"/>
    <property type="match status" value="1"/>
</dbReference>
<protein>
    <submittedName>
        <fullName evidence="4">4-coumarate--CoA ligase-like 9</fullName>
    </submittedName>
</protein>
<feature type="transmembrane region" description="Helical" evidence="2">
    <location>
        <begin position="216"/>
        <end position="235"/>
    </location>
</feature>
<evidence type="ECO:0000256" key="2">
    <source>
        <dbReference type="SAM" id="Phobius"/>
    </source>
</evidence>
<dbReference type="InterPro" id="IPR020845">
    <property type="entry name" value="AMP-binding_CS"/>
</dbReference>
<keyword evidence="1 4" id="KW-0436">Ligase</keyword>
<dbReference type="InterPro" id="IPR042099">
    <property type="entry name" value="ANL_N_sf"/>
</dbReference>
<evidence type="ECO:0000313" key="5">
    <source>
        <dbReference type="Proteomes" id="UP000289340"/>
    </source>
</evidence>
<feature type="transmembrane region" description="Helical" evidence="2">
    <location>
        <begin position="330"/>
        <end position="352"/>
    </location>
</feature>
<feature type="non-terminal residue" evidence="4">
    <location>
        <position position="1"/>
    </location>
</feature>
<gene>
    <name evidence="4" type="ORF">D0Y65_050789</name>
</gene>
<comment type="caution">
    <text evidence="4">The sequence shown here is derived from an EMBL/GenBank/DDBJ whole genome shotgun (WGS) entry which is preliminary data.</text>
</comment>
<evidence type="ECO:0000259" key="3">
    <source>
        <dbReference type="Pfam" id="PF00501"/>
    </source>
</evidence>
<dbReference type="PANTHER" id="PTHR24096">
    <property type="entry name" value="LONG-CHAIN-FATTY-ACID--COA LIGASE"/>
    <property type="match status" value="1"/>
</dbReference>
<dbReference type="Gene3D" id="3.40.50.12780">
    <property type="entry name" value="N-terminal domain of ligase-like"/>
    <property type="match status" value="1"/>
</dbReference>
<organism evidence="4 5">
    <name type="scientific">Glycine soja</name>
    <name type="common">Wild soybean</name>
    <dbReference type="NCBI Taxonomy" id="3848"/>
    <lineage>
        <taxon>Eukaryota</taxon>
        <taxon>Viridiplantae</taxon>
        <taxon>Streptophyta</taxon>
        <taxon>Embryophyta</taxon>
        <taxon>Tracheophyta</taxon>
        <taxon>Spermatophyta</taxon>
        <taxon>Magnoliopsida</taxon>
        <taxon>eudicotyledons</taxon>
        <taxon>Gunneridae</taxon>
        <taxon>Pentapetalae</taxon>
        <taxon>rosids</taxon>
        <taxon>fabids</taxon>
        <taxon>Fabales</taxon>
        <taxon>Fabaceae</taxon>
        <taxon>Papilionoideae</taxon>
        <taxon>50 kb inversion clade</taxon>
        <taxon>NPAAA clade</taxon>
        <taxon>indigoferoid/millettioid clade</taxon>
        <taxon>Phaseoleae</taxon>
        <taxon>Glycine</taxon>
        <taxon>Glycine subgen. Soja</taxon>
    </lineage>
</organism>
<proteinExistence type="predicted"/>
<dbReference type="GO" id="GO:0016405">
    <property type="term" value="F:CoA-ligase activity"/>
    <property type="evidence" value="ECO:0007669"/>
    <property type="project" value="TreeGrafter"/>
</dbReference>
<evidence type="ECO:0000313" key="4">
    <source>
        <dbReference type="EMBL" id="RZB46897.1"/>
    </source>
</evidence>
<keyword evidence="2" id="KW-0812">Transmembrane</keyword>
<dbReference type="InterPro" id="IPR000873">
    <property type="entry name" value="AMP-dep_synth/lig_dom"/>
</dbReference>
<dbReference type="Proteomes" id="UP000289340">
    <property type="component" value="Chromosome 19"/>
</dbReference>
<dbReference type="PANTHER" id="PTHR24096:SF160">
    <property type="entry name" value="4-COUMARATE--COA LIGASE-LIKE 9"/>
    <property type="match status" value="1"/>
</dbReference>
<sequence>SKGSSQCGVATENNGGLWWLMVAVGDGESAWDVRNGFGRKKEEEIVFFLSYTKAKAENVQVRNGLGHRNVAHTPDIFSKIPTRTSTCSPVVRDPRSGFYRDSRTFHSLKPLLRLPLPNAAVSVTSFALSLRCNSLSPDSSTTIIDSATSHRLSCGELLHRAKTLASNLTTILKLTKGDTALVLYPKILQVSILYFALLSLGVVVSPTNPLSTRFELTHFFNISNPTIVFTVTSVVEKTRQFQVKTVLLDSPEFDSLTKSQIQSKTGLTKGPYSENEHVSNTPVTQSDVAAILYSSGTTGMIKGVMLTHRNLTAIVAGYDTVREKRKEPAVVLFTVPFFHVYGFSFSQGAIMLSETMVVSNSA</sequence>
<dbReference type="PROSITE" id="PS00455">
    <property type="entry name" value="AMP_BINDING"/>
    <property type="match status" value="1"/>
</dbReference>
<dbReference type="EMBL" id="QZWG01000019">
    <property type="protein sequence ID" value="RZB46897.1"/>
    <property type="molecule type" value="Genomic_DNA"/>
</dbReference>